<dbReference type="EMBL" id="JACBZD010000001">
    <property type="protein sequence ID" value="NYI04688.1"/>
    <property type="molecule type" value="Genomic_DNA"/>
</dbReference>
<dbReference type="AlphaFoldDB" id="A0A853A2K7"/>
<sequence>MSPSSPQDSPALDGTDLLTFAVLLRRMNGEFNRVAHEFAGAHGLHPTDIHALSVILDADVTEGRPMTPGRLRERLNLTSGAVTACIDRLERAGHITRVRDAEDRRVVHLRYEAAARDLARRYFEPLARSTEAALARFDEEQLGTIAAFLEAVNEELSARR</sequence>
<name>A0A853A2K7_9ACTN</name>
<protein>
    <submittedName>
        <fullName evidence="2">DNA-binding MarR family transcriptional regulator</fullName>
    </submittedName>
</protein>
<dbReference type="Gene3D" id="1.10.10.10">
    <property type="entry name" value="Winged helix-like DNA-binding domain superfamily/Winged helix DNA-binding domain"/>
    <property type="match status" value="1"/>
</dbReference>
<dbReference type="RefSeq" id="WP_179813549.1">
    <property type="nucleotide sequence ID" value="NZ_JACBZD010000001.1"/>
</dbReference>
<accession>A0A853A2K7</accession>
<feature type="domain" description="HTH marR-type" evidence="1">
    <location>
        <begin position="17"/>
        <end position="154"/>
    </location>
</feature>
<dbReference type="Pfam" id="PF01047">
    <property type="entry name" value="MarR"/>
    <property type="match status" value="1"/>
</dbReference>
<dbReference type="GO" id="GO:0003700">
    <property type="term" value="F:DNA-binding transcription factor activity"/>
    <property type="evidence" value="ECO:0007669"/>
    <property type="project" value="InterPro"/>
</dbReference>
<dbReference type="InterPro" id="IPR039422">
    <property type="entry name" value="MarR/SlyA-like"/>
</dbReference>
<dbReference type="PANTHER" id="PTHR33164">
    <property type="entry name" value="TRANSCRIPTIONAL REGULATOR, MARR FAMILY"/>
    <property type="match status" value="1"/>
</dbReference>
<keyword evidence="3" id="KW-1185">Reference proteome</keyword>
<comment type="caution">
    <text evidence="2">The sequence shown here is derived from an EMBL/GenBank/DDBJ whole genome shotgun (WGS) entry which is preliminary data.</text>
</comment>
<dbReference type="InterPro" id="IPR000835">
    <property type="entry name" value="HTH_MarR-typ"/>
</dbReference>
<evidence type="ECO:0000259" key="1">
    <source>
        <dbReference type="PROSITE" id="PS50995"/>
    </source>
</evidence>
<dbReference type="GO" id="GO:0006950">
    <property type="term" value="P:response to stress"/>
    <property type="evidence" value="ECO:0007669"/>
    <property type="project" value="TreeGrafter"/>
</dbReference>
<organism evidence="2 3">
    <name type="scientific">Allostreptomyces psammosilenae</name>
    <dbReference type="NCBI Taxonomy" id="1892865"/>
    <lineage>
        <taxon>Bacteria</taxon>
        <taxon>Bacillati</taxon>
        <taxon>Actinomycetota</taxon>
        <taxon>Actinomycetes</taxon>
        <taxon>Kitasatosporales</taxon>
        <taxon>Streptomycetaceae</taxon>
        <taxon>Allostreptomyces</taxon>
    </lineage>
</organism>
<gene>
    <name evidence="2" type="ORF">FHU37_001631</name>
</gene>
<dbReference type="InterPro" id="IPR036390">
    <property type="entry name" value="WH_DNA-bd_sf"/>
</dbReference>
<dbReference type="PANTHER" id="PTHR33164:SF106">
    <property type="entry name" value="TRANSCRIPTIONAL REGULATORY PROTEIN"/>
    <property type="match status" value="1"/>
</dbReference>
<dbReference type="InterPro" id="IPR036388">
    <property type="entry name" value="WH-like_DNA-bd_sf"/>
</dbReference>
<dbReference type="SMART" id="SM00347">
    <property type="entry name" value="HTH_MARR"/>
    <property type="match status" value="1"/>
</dbReference>
<dbReference type="GO" id="GO:0003677">
    <property type="term" value="F:DNA binding"/>
    <property type="evidence" value="ECO:0007669"/>
    <property type="project" value="UniProtKB-KW"/>
</dbReference>
<evidence type="ECO:0000313" key="2">
    <source>
        <dbReference type="EMBL" id="NYI04688.1"/>
    </source>
</evidence>
<dbReference type="SUPFAM" id="SSF46785">
    <property type="entry name" value="Winged helix' DNA-binding domain"/>
    <property type="match status" value="1"/>
</dbReference>
<evidence type="ECO:0000313" key="3">
    <source>
        <dbReference type="Proteomes" id="UP000567795"/>
    </source>
</evidence>
<dbReference type="Proteomes" id="UP000567795">
    <property type="component" value="Unassembled WGS sequence"/>
</dbReference>
<dbReference type="PROSITE" id="PS50995">
    <property type="entry name" value="HTH_MARR_2"/>
    <property type="match status" value="1"/>
</dbReference>
<proteinExistence type="predicted"/>
<reference evidence="2 3" key="1">
    <citation type="submission" date="2020-07" db="EMBL/GenBank/DDBJ databases">
        <title>Sequencing the genomes of 1000 actinobacteria strains.</title>
        <authorList>
            <person name="Klenk H.-P."/>
        </authorList>
    </citation>
    <scope>NUCLEOTIDE SEQUENCE [LARGE SCALE GENOMIC DNA]</scope>
    <source>
        <strain evidence="2 3">DSM 42178</strain>
    </source>
</reference>
<keyword evidence="2" id="KW-0238">DNA-binding</keyword>